<dbReference type="EMBL" id="LKST01000002">
    <property type="protein sequence ID" value="KQB84204.1"/>
    <property type="molecule type" value="Genomic_DNA"/>
</dbReference>
<evidence type="ECO:0000313" key="2">
    <source>
        <dbReference type="Proteomes" id="UP000050517"/>
    </source>
</evidence>
<gene>
    <name evidence="1" type="ORF">Cocul_01001</name>
</gene>
<protein>
    <submittedName>
        <fullName evidence="1">Uncharacterized protein</fullName>
    </submittedName>
</protein>
<evidence type="ECO:0000313" key="1">
    <source>
        <dbReference type="EMBL" id="KQB84204.1"/>
    </source>
</evidence>
<proteinExistence type="predicted"/>
<organism evidence="1 2">
    <name type="scientific">Corynebacterium oculi</name>
    <dbReference type="NCBI Taxonomy" id="1544416"/>
    <lineage>
        <taxon>Bacteria</taxon>
        <taxon>Bacillati</taxon>
        <taxon>Actinomycetota</taxon>
        <taxon>Actinomycetes</taxon>
        <taxon>Mycobacteriales</taxon>
        <taxon>Corynebacteriaceae</taxon>
        <taxon>Corynebacterium</taxon>
    </lineage>
</organism>
<dbReference type="Proteomes" id="UP000050517">
    <property type="component" value="Unassembled WGS sequence"/>
</dbReference>
<sequence>MPHLLRIASSLLVLLSLLVAFPLSHLLDSDLGSAGRQAFLITESSGETSPLDLRDNIVRYAKE</sequence>
<reference evidence="1 2" key="1">
    <citation type="submission" date="2015-10" db="EMBL/GenBank/DDBJ databases">
        <title>Corynebacteirum lowii and Corynebacterium oculi species nova, derived from human clinical disease and and emended description of Corynebacterium mastiditis.</title>
        <authorList>
            <person name="Bernard K."/>
            <person name="Pacheco A.L."/>
            <person name="Mcdougall C."/>
            <person name="Burtx T."/>
            <person name="Weibe D."/>
            <person name="Tyler S."/>
            <person name="Olson A.B."/>
            <person name="Cnockaert M."/>
            <person name="Eguchi H."/>
            <person name="Kuwahara T."/>
            <person name="Nakayama-Imaohji H."/>
            <person name="Boudewijins M."/>
            <person name="Van Hoecke F."/>
            <person name="Bernier A.-M."/>
            <person name="Vandamme P."/>
        </authorList>
    </citation>
    <scope>NUCLEOTIDE SEQUENCE [LARGE SCALE GENOMIC DNA]</scope>
    <source>
        <strain evidence="1 2">NML 130210</strain>
    </source>
</reference>
<dbReference type="STRING" id="1544416.Cocul_01001"/>
<dbReference type="PATRIC" id="fig|1544416.3.peg.1006"/>
<keyword evidence="2" id="KW-1185">Reference proteome</keyword>
<dbReference type="AlphaFoldDB" id="A0A0Q0YD48"/>
<comment type="caution">
    <text evidence="1">The sequence shown here is derived from an EMBL/GenBank/DDBJ whole genome shotgun (WGS) entry which is preliminary data.</text>
</comment>
<name>A0A0Q0YD48_9CORY</name>
<accession>A0A0Q0YD48</accession>